<comment type="caution">
    <text evidence="1">The sequence shown here is derived from an EMBL/GenBank/DDBJ whole genome shotgun (WGS) entry which is preliminary data.</text>
</comment>
<reference evidence="1" key="1">
    <citation type="journal article" date="2023" name="Plant J.">
        <title>The genome of the king protea, Protea cynaroides.</title>
        <authorList>
            <person name="Chang J."/>
            <person name="Duong T.A."/>
            <person name="Schoeman C."/>
            <person name="Ma X."/>
            <person name="Roodt D."/>
            <person name="Barker N."/>
            <person name="Li Z."/>
            <person name="Van de Peer Y."/>
            <person name="Mizrachi E."/>
        </authorList>
    </citation>
    <scope>NUCLEOTIDE SEQUENCE</scope>
    <source>
        <tissue evidence="1">Young leaves</tissue>
    </source>
</reference>
<evidence type="ECO:0000313" key="2">
    <source>
        <dbReference type="Proteomes" id="UP001141806"/>
    </source>
</evidence>
<accession>A0A9Q0GVV3</accession>
<organism evidence="1 2">
    <name type="scientific">Protea cynaroides</name>
    <dbReference type="NCBI Taxonomy" id="273540"/>
    <lineage>
        <taxon>Eukaryota</taxon>
        <taxon>Viridiplantae</taxon>
        <taxon>Streptophyta</taxon>
        <taxon>Embryophyta</taxon>
        <taxon>Tracheophyta</taxon>
        <taxon>Spermatophyta</taxon>
        <taxon>Magnoliopsida</taxon>
        <taxon>Proteales</taxon>
        <taxon>Proteaceae</taxon>
        <taxon>Protea</taxon>
    </lineage>
</organism>
<gene>
    <name evidence="1" type="ORF">NE237_030272</name>
</gene>
<keyword evidence="2" id="KW-1185">Reference proteome</keyword>
<dbReference type="EMBL" id="JAMYWD010000012">
    <property type="protein sequence ID" value="KAJ4953440.1"/>
    <property type="molecule type" value="Genomic_DNA"/>
</dbReference>
<protein>
    <submittedName>
        <fullName evidence="1">Uncharacterized protein</fullName>
    </submittedName>
</protein>
<evidence type="ECO:0000313" key="1">
    <source>
        <dbReference type="EMBL" id="KAJ4953440.1"/>
    </source>
</evidence>
<dbReference type="Proteomes" id="UP001141806">
    <property type="component" value="Unassembled WGS sequence"/>
</dbReference>
<dbReference type="AlphaFoldDB" id="A0A9Q0GVV3"/>
<proteinExistence type="predicted"/>
<sequence>MPRWYYCSDNNRTSFDFKSNDFLIDTVLSFRYRFRNNTRVPSEIGGLGGHSHFIRKERSLCIWGNISFQWHHGSSNITADALAIKAAIPDDVCVGGHICECECGHLYVWQVINQYMGGFVL</sequence>
<name>A0A9Q0GVV3_9MAGN</name>